<organism evidence="1">
    <name type="scientific">marine sediment metagenome</name>
    <dbReference type="NCBI Taxonomy" id="412755"/>
    <lineage>
        <taxon>unclassified sequences</taxon>
        <taxon>metagenomes</taxon>
        <taxon>ecological metagenomes</taxon>
    </lineage>
</organism>
<gene>
    <name evidence="1" type="ORF">S06H3_51852</name>
</gene>
<reference evidence="1" key="1">
    <citation type="journal article" date="2014" name="Front. Microbiol.">
        <title>High frequency of phylogenetically diverse reductive dehalogenase-homologous genes in deep subseafloor sedimentary metagenomes.</title>
        <authorList>
            <person name="Kawai M."/>
            <person name="Futagami T."/>
            <person name="Toyoda A."/>
            <person name="Takaki Y."/>
            <person name="Nishi S."/>
            <person name="Hori S."/>
            <person name="Arai W."/>
            <person name="Tsubouchi T."/>
            <person name="Morono Y."/>
            <person name="Uchiyama I."/>
            <person name="Ito T."/>
            <person name="Fujiyama A."/>
            <person name="Inagaki F."/>
            <person name="Takami H."/>
        </authorList>
    </citation>
    <scope>NUCLEOTIDE SEQUENCE</scope>
    <source>
        <strain evidence="1">Expedition CK06-06</strain>
    </source>
</reference>
<accession>X1PKS9</accession>
<name>X1PKS9_9ZZZZ</name>
<dbReference type="EMBL" id="BARV01032937">
    <property type="protein sequence ID" value="GAI39670.1"/>
    <property type="molecule type" value="Genomic_DNA"/>
</dbReference>
<comment type="caution">
    <text evidence="1">The sequence shown here is derived from an EMBL/GenBank/DDBJ whole genome shotgun (WGS) entry which is preliminary data.</text>
</comment>
<evidence type="ECO:0000313" key="1">
    <source>
        <dbReference type="EMBL" id="GAI39670.1"/>
    </source>
</evidence>
<sequence>MKHNKFKNFKKDVRAGLSLEALSELYNLPLPQIRKGIEYINR</sequence>
<feature type="non-terminal residue" evidence="1">
    <location>
        <position position="42"/>
    </location>
</feature>
<protein>
    <submittedName>
        <fullName evidence="1">Uncharacterized protein</fullName>
    </submittedName>
</protein>
<proteinExistence type="predicted"/>
<dbReference type="AlphaFoldDB" id="X1PKS9"/>